<feature type="signal peptide" evidence="1">
    <location>
        <begin position="1"/>
        <end position="21"/>
    </location>
</feature>
<evidence type="ECO:0008006" key="4">
    <source>
        <dbReference type="Google" id="ProtNLM"/>
    </source>
</evidence>
<dbReference type="RefSeq" id="WP_127123302.1">
    <property type="nucleotide sequence ID" value="NZ_BHXQ01000005.1"/>
</dbReference>
<dbReference type="Gene3D" id="2.60.120.560">
    <property type="entry name" value="Exo-inulinase, domain 1"/>
    <property type="match status" value="1"/>
</dbReference>
<evidence type="ECO:0000313" key="2">
    <source>
        <dbReference type="EMBL" id="GCC52646.1"/>
    </source>
</evidence>
<name>A0A401UCN2_9BACT</name>
<proteinExistence type="predicted"/>
<dbReference type="AlphaFoldDB" id="A0A401UCN2"/>
<evidence type="ECO:0000256" key="1">
    <source>
        <dbReference type="SAM" id="SignalP"/>
    </source>
</evidence>
<dbReference type="Proteomes" id="UP000288227">
    <property type="component" value="Unassembled WGS sequence"/>
</dbReference>
<keyword evidence="1" id="KW-0732">Signal</keyword>
<comment type="caution">
    <text evidence="2">The sequence shown here is derived from an EMBL/GenBank/DDBJ whole genome shotgun (WGS) entry which is preliminary data.</text>
</comment>
<feature type="chain" id="PRO_5019101562" description="DUF1080 domain-containing protein" evidence="1">
    <location>
        <begin position="22"/>
        <end position="380"/>
    </location>
</feature>
<protein>
    <recommendedName>
        <fullName evidence="4">DUF1080 domain-containing protein</fullName>
    </recommendedName>
</protein>
<keyword evidence="3" id="KW-1185">Reference proteome</keyword>
<gene>
    <name evidence="2" type="ORF">SanaruYs_28830</name>
</gene>
<evidence type="ECO:0000313" key="3">
    <source>
        <dbReference type="Proteomes" id="UP000288227"/>
    </source>
</evidence>
<reference evidence="2 3" key="1">
    <citation type="submission" date="2018-11" db="EMBL/GenBank/DDBJ databases">
        <title>Chryseotalea sanarue gen. nov., sp., nov., a member of the family Cytophagaceae, isolated from a brackish lake in Hamamatsu Japan.</title>
        <authorList>
            <person name="Maejima Y."/>
            <person name="Iino T."/>
            <person name="Muraguchi Y."/>
            <person name="Fukuda K."/>
            <person name="Ohkuma M."/>
            <person name="Moriuchi R."/>
            <person name="Dohra H."/>
            <person name="Kimbara K."/>
            <person name="Shintani M."/>
        </authorList>
    </citation>
    <scope>NUCLEOTIDE SEQUENCE [LARGE SCALE GENOMIC DNA]</scope>
    <source>
        <strain evidence="2 3">Ys</strain>
    </source>
</reference>
<organism evidence="2 3">
    <name type="scientific">Chryseotalea sanaruensis</name>
    <dbReference type="NCBI Taxonomy" id="2482724"/>
    <lineage>
        <taxon>Bacteria</taxon>
        <taxon>Pseudomonadati</taxon>
        <taxon>Bacteroidota</taxon>
        <taxon>Cytophagia</taxon>
        <taxon>Cytophagales</taxon>
        <taxon>Chryseotaleaceae</taxon>
        <taxon>Chryseotalea</taxon>
    </lineage>
</organism>
<accession>A0A401UCN2</accession>
<dbReference type="EMBL" id="BHXQ01000005">
    <property type="protein sequence ID" value="GCC52646.1"/>
    <property type="molecule type" value="Genomic_DNA"/>
</dbReference>
<sequence>MKVIGSVFCLLFWLTTNALLAQRSEPYLFEEFKSNEQSWPFIGANNDYSIAIEKGHLVMNAKATAIHTYKAIEINEDDDVAYYTNMIFMGGDHTAWIGLHFNMNTDVNKYCSFVYNNDKEFLISERSGKKYEVHRQSKSQVIKPYDYNSLTIIKKGSTYKFLINDKQVHELRIKSFYGSLLGITGNRNTQIKVDEVQVYGPANGRQETYDDESTFLEADVNAKAKKEATPEFQEFMNQFARVAFPYNFNPQNAQGVDVSSYPIVQKTFYKYIASSVRNKQMWAMCQLSDCGEGYALLMMNRYQINQQDISRFFVAVFDPSGKLLQEREVGEMVKENGSFFKMVEFKAYKEGNVMNIEAIETFSNGNKSRNSVRFNTVLCN</sequence>